<accession>A0ACC0V0W3</accession>
<gene>
    <name evidence="1" type="ORF">N3K66_005848</name>
</gene>
<protein>
    <submittedName>
        <fullName evidence="1">Uncharacterized protein</fullName>
    </submittedName>
</protein>
<proteinExistence type="predicted"/>
<name>A0ACC0V0W3_9HYPO</name>
<evidence type="ECO:0000313" key="1">
    <source>
        <dbReference type="EMBL" id="KAI9899387.1"/>
    </source>
</evidence>
<evidence type="ECO:0000313" key="2">
    <source>
        <dbReference type="Proteomes" id="UP001163324"/>
    </source>
</evidence>
<dbReference type="EMBL" id="CM047944">
    <property type="protein sequence ID" value="KAI9899387.1"/>
    <property type="molecule type" value="Genomic_DNA"/>
</dbReference>
<organism evidence="1 2">
    <name type="scientific">Trichothecium roseum</name>
    <dbReference type="NCBI Taxonomy" id="47278"/>
    <lineage>
        <taxon>Eukaryota</taxon>
        <taxon>Fungi</taxon>
        <taxon>Dikarya</taxon>
        <taxon>Ascomycota</taxon>
        <taxon>Pezizomycotina</taxon>
        <taxon>Sordariomycetes</taxon>
        <taxon>Hypocreomycetidae</taxon>
        <taxon>Hypocreales</taxon>
        <taxon>Hypocreales incertae sedis</taxon>
        <taxon>Trichothecium</taxon>
    </lineage>
</organism>
<sequence length="504" mass="56811">MGDVFEAYLGYISDTVCTAEVELNDAPRKLIEAILKADDKDDEGQTALHRAIISGNPWAAALLLEEGASSEDMDISGKNALEYLVTSEKLNEKLGFGCSLDSLARSSHWWGHLVGKLEQMSVLKADSKPALVTWAIGHGKDHIASFLYAKEVRGLFYKEYSKTALILACELGNCPQFVGQLVKNNGESYINHVDGRYGQSALAWACESNRIEMATLLLNADGINPNQKARYSDYTPLHFALAGNNTEIVELLLDHRDIKKSWRVQADGLTPLEFAIRICGEYCLRTLLFHNKVQVQGLAESTVSVASLKDLVFKKEDPYIRKLAFDAWMTRAKDVATEGQYPFHALAENNRLSDMNCLLADWAGSYNKFRFEQDNWTPVDTARRHGHNDLADCIQTWEDKRGDLAFRLAYRKPSTFTMVESDKGQVRCHDENPQHPAQGPVSGELYQIDDPIDYIADILYASVHVTPDEIHEERYYSLRTEECIPPNVSNFYYEVKMIACPYNK</sequence>
<reference evidence="1" key="1">
    <citation type="submission" date="2022-10" db="EMBL/GenBank/DDBJ databases">
        <title>Complete Genome of Trichothecium roseum strain YXFP-22015, a Plant Pathogen Isolated from Citrus.</title>
        <authorList>
            <person name="Wang Y."/>
            <person name="Zhu L."/>
        </authorList>
    </citation>
    <scope>NUCLEOTIDE SEQUENCE</scope>
    <source>
        <strain evidence="1">YXFP-22015</strain>
    </source>
</reference>
<dbReference type="Proteomes" id="UP001163324">
    <property type="component" value="Chromosome 5"/>
</dbReference>
<keyword evidence="2" id="KW-1185">Reference proteome</keyword>
<comment type="caution">
    <text evidence="1">The sequence shown here is derived from an EMBL/GenBank/DDBJ whole genome shotgun (WGS) entry which is preliminary data.</text>
</comment>